<dbReference type="AlphaFoldDB" id="A0ABD1WI08"/>
<accession>A0ABD1WI08</accession>
<name>A0ABD1WI08_9LAMI</name>
<evidence type="ECO:0000313" key="2">
    <source>
        <dbReference type="EMBL" id="KAL2548423.1"/>
    </source>
</evidence>
<dbReference type="Proteomes" id="UP001604277">
    <property type="component" value="Unassembled WGS sequence"/>
</dbReference>
<evidence type="ECO:0000256" key="1">
    <source>
        <dbReference type="SAM" id="MobiDB-lite"/>
    </source>
</evidence>
<sequence length="122" mass="14712">MMFFGSWVDILPTYNAHVQDPRVARGHCLEMKSQETRKHHGKIENEEVDRGQNSMSFKEKDLFNKRQREQWVLSKDYRNKRRKELCLKKSDNQHTDNYTRYRQQLNSERSEGIICNHNEVGK</sequence>
<organism evidence="2 3">
    <name type="scientific">Forsythia ovata</name>
    <dbReference type="NCBI Taxonomy" id="205694"/>
    <lineage>
        <taxon>Eukaryota</taxon>
        <taxon>Viridiplantae</taxon>
        <taxon>Streptophyta</taxon>
        <taxon>Embryophyta</taxon>
        <taxon>Tracheophyta</taxon>
        <taxon>Spermatophyta</taxon>
        <taxon>Magnoliopsida</taxon>
        <taxon>eudicotyledons</taxon>
        <taxon>Gunneridae</taxon>
        <taxon>Pentapetalae</taxon>
        <taxon>asterids</taxon>
        <taxon>lamiids</taxon>
        <taxon>Lamiales</taxon>
        <taxon>Oleaceae</taxon>
        <taxon>Forsythieae</taxon>
        <taxon>Forsythia</taxon>
    </lineage>
</organism>
<keyword evidence="3" id="KW-1185">Reference proteome</keyword>
<feature type="region of interest" description="Disordered" evidence="1">
    <location>
        <begin position="32"/>
        <end position="61"/>
    </location>
</feature>
<gene>
    <name evidence="2" type="ORF">Fot_09953</name>
</gene>
<comment type="caution">
    <text evidence="2">The sequence shown here is derived from an EMBL/GenBank/DDBJ whole genome shotgun (WGS) entry which is preliminary data.</text>
</comment>
<proteinExistence type="predicted"/>
<feature type="compositionally biased region" description="Basic and acidic residues" evidence="1">
    <location>
        <begin position="32"/>
        <end position="50"/>
    </location>
</feature>
<reference evidence="3" key="1">
    <citation type="submission" date="2024-07" db="EMBL/GenBank/DDBJ databases">
        <title>Two chromosome-level genome assemblies of Korean endemic species Abeliophyllum distichum and Forsythia ovata (Oleaceae).</title>
        <authorList>
            <person name="Jang H."/>
        </authorList>
    </citation>
    <scope>NUCLEOTIDE SEQUENCE [LARGE SCALE GENOMIC DNA]</scope>
</reference>
<protein>
    <submittedName>
        <fullName evidence="2">Uncharacterized protein</fullName>
    </submittedName>
</protein>
<dbReference type="EMBL" id="JBFOLJ010000003">
    <property type="protein sequence ID" value="KAL2548423.1"/>
    <property type="molecule type" value="Genomic_DNA"/>
</dbReference>
<evidence type="ECO:0000313" key="3">
    <source>
        <dbReference type="Proteomes" id="UP001604277"/>
    </source>
</evidence>